<protein>
    <submittedName>
        <fullName evidence="1">Uncharacterized protein</fullName>
    </submittedName>
</protein>
<reference evidence="1" key="1">
    <citation type="submission" date="2016-12" db="EMBL/GenBank/DDBJ databases">
        <authorList>
            <person name="Moulin L."/>
        </authorList>
    </citation>
    <scope>NUCLEOTIDE SEQUENCE [LARGE SCALE GENOMIC DNA]</scope>
    <source>
        <strain evidence="1">STM 7183</strain>
    </source>
</reference>
<keyword evidence="2" id="KW-1185">Reference proteome</keyword>
<sequence length="135" mass="15450">MNRHTMTPYVDAATLVELAQRAEENAAESCSCTRASLDGWQSQPLSIDEAQLVEIATLVREDDPEPTFAEYRPDNVQYWSADAPVAPRYFPYNRCGVWQCTQCNRLYLRYTEGGGYFVDRRIRALKSHLIDDVPL</sequence>
<organism evidence="1 2">
    <name type="scientific">Paraburkholderia piptadeniae</name>
    <dbReference type="NCBI Taxonomy" id="1701573"/>
    <lineage>
        <taxon>Bacteria</taxon>
        <taxon>Pseudomonadati</taxon>
        <taxon>Pseudomonadota</taxon>
        <taxon>Betaproteobacteria</taxon>
        <taxon>Burkholderiales</taxon>
        <taxon>Burkholderiaceae</taxon>
        <taxon>Paraburkholderia</taxon>
    </lineage>
</organism>
<evidence type="ECO:0000313" key="2">
    <source>
        <dbReference type="Proteomes" id="UP000195569"/>
    </source>
</evidence>
<evidence type="ECO:0000313" key="1">
    <source>
        <dbReference type="EMBL" id="SIT45529.1"/>
    </source>
</evidence>
<dbReference type="AlphaFoldDB" id="A0A1N7SF02"/>
<name>A0A1N7SF02_9BURK</name>
<gene>
    <name evidence="1" type="ORF">BN2476_470032</name>
</gene>
<comment type="caution">
    <text evidence="1">The sequence shown here is derived from an EMBL/GenBank/DDBJ whole genome shotgun (WGS) entry which is preliminary data.</text>
</comment>
<accession>A0A1N7SF02</accession>
<dbReference type="EMBL" id="CYGY02000047">
    <property type="protein sequence ID" value="SIT45529.1"/>
    <property type="molecule type" value="Genomic_DNA"/>
</dbReference>
<proteinExistence type="predicted"/>
<dbReference type="Proteomes" id="UP000195569">
    <property type="component" value="Unassembled WGS sequence"/>
</dbReference>